<feature type="transmembrane region" description="Helical" evidence="6">
    <location>
        <begin position="71"/>
        <end position="89"/>
    </location>
</feature>
<comment type="caution">
    <text evidence="7">The sequence shown here is derived from an EMBL/GenBank/DDBJ whole genome shotgun (WGS) entry which is preliminary data.</text>
</comment>
<evidence type="ECO:0000256" key="3">
    <source>
        <dbReference type="ARBA" id="ARBA00022692"/>
    </source>
</evidence>
<keyword evidence="4 6" id="KW-1133">Transmembrane helix</keyword>
<protein>
    <recommendedName>
        <fullName evidence="6">Probable membrane transporter protein</fullName>
    </recommendedName>
</protein>
<dbReference type="EMBL" id="JAFFZN010000010">
    <property type="protein sequence ID" value="MBO8186441.1"/>
    <property type="molecule type" value="Genomic_DNA"/>
</dbReference>
<feature type="transmembrane region" description="Helical" evidence="6">
    <location>
        <begin position="41"/>
        <end position="59"/>
    </location>
</feature>
<keyword evidence="8" id="KW-1185">Reference proteome</keyword>
<evidence type="ECO:0000256" key="2">
    <source>
        <dbReference type="ARBA" id="ARBA00009142"/>
    </source>
</evidence>
<evidence type="ECO:0000256" key="6">
    <source>
        <dbReference type="RuleBase" id="RU363041"/>
    </source>
</evidence>
<evidence type="ECO:0000256" key="4">
    <source>
        <dbReference type="ARBA" id="ARBA00022989"/>
    </source>
</evidence>
<keyword evidence="6" id="KW-1003">Cell membrane</keyword>
<dbReference type="InterPro" id="IPR002781">
    <property type="entry name" value="TM_pro_TauE-like"/>
</dbReference>
<comment type="similarity">
    <text evidence="2 6">Belongs to the 4-toluene sulfonate uptake permease (TSUP) (TC 2.A.102) family.</text>
</comment>
<evidence type="ECO:0000313" key="7">
    <source>
        <dbReference type="EMBL" id="MBO8186441.1"/>
    </source>
</evidence>
<organism evidence="7 8">
    <name type="scientific">Streptomyces spirodelae</name>
    <dbReference type="NCBI Taxonomy" id="2812904"/>
    <lineage>
        <taxon>Bacteria</taxon>
        <taxon>Bacillati</taxon>
        <taxon>Actinomycetota</taxon>
        <taxon>Actinomycetes</taxon>
        <taxon>Kitasatosporales</taxon>
        <taxon>Streptomycetaceae</taxon>
        <taxon>Streptomyces</taxon>
    </lineage>
</organism>
<dbReference type="PANTHER" id="PTHR43701">
    <property type="entry name" value="MEMBRANE TRANSPORTER PROTEIN MJ0441-RELATED"/>
    <property type="match status" value="1"/>
</dbReference>
<dbReference type="PANTHER" id="PTHR43701:SF2">
    <property type="entry name" value="MEMBRANE TRANSPORTER PROTEIN YJNA-RELATED"/>
    <property type="match status" value="1"/>
</dbReference>
<dbReference type="Proteomes" id="UP001518976">
    <property type="component" value="Unassembled WGS sequence"/>
</dbReference>
<feature type="transmembrane region" description="Helical" evidence="6">
    <location>
        <begin position="236"/>
        <end position="254"/>
    </location>
</feature>
<gene>
    <name evidence="7" type="ORF">JW592_13360</name>
</gene>
<dbReference type="InterPro" id="IPR051598">
    <property type="entry name" value="TSUP/Inactive_protease-like"/>
</dbReference>
<proteinExistence type="inferred from homology"/>
<evidence type="ECO:0000256" key="1">
    <source>
        <dbReference type="ARBA" id="ARBA00004141"/>
    </source>
</evidence>
<accession>A0ABS3WUA4</accession>
<evidence type="ECO:0000313" key="8">
    <source>
        <dbReference type="Proteomes" id="UP001518976"/>
    </source>
</evidence>
<dbReference type="RefSeq" id="WP_209265251.1">
    <property type="nucleotide sequence ID" value="NZ_JAFFZN010000010.1"/>
</dbReference>
<feature type="transmembrane region" description="Helical" evidence="6">
    <location>
        <begin position="140"/>
        <end position="170"/>
    </location>
</feature>
<keyword evidence="3 6" id="KW-0812">Transmembrane</keyword>
<name>A0ABS3WUA4_9ACTN</name>
<keyword evidence="5 6" id="KW-0472">Membrane</keyword>
<feature type="transmembrane region" description="Helical" evidence="6">
    <location>
        <begin position="176"/>
        <end position="195"/>
    </location>
</feature>
<feature type="transmembrane region" description="Helical" evidence="6">
    <location>
        <begin position="95"/>
        <end position="114"/>
    </location>
</feature>
<evidence type="ECO:0000256" key="5">
    <source>
        <dbReference type="ARBA" id="ARBA00023136"/>
    </source>
</evidence>
<reference evidence="7 8" key="1">
    <citation type="submission" date="2021-02" db="EMBL/GenBank/DDBJ databases">
        <title>Streptomyces spirodelae sp. nov., isolated from duckweed.</title>
        <authorList>
            <person name="Saimee Y."/>
            <person name="Duangmal K."/>
        </authorList>
    </citation>
    <scope>NUCLEOTIDE SEQUENCE [LARGE SCALE GENOMIC DNA]</scope>
    <source>
        <strain evidence="7 8">DW4-2</strain>
    </source>
</reference>
<sequence length="260" mass="25467">MLALAVLFGLVTGAALGLTGGGGAVLALPALVYGLGQSVAQAVPTSLLVVAVSSAAGLAPRLGQGLVRWPVAGVFGVTGAAAAFAGTAVNRMVPARVLLGLFALLMVIVGLRMLRSGPAPEGACAVSGGRINWRACLPKALLTGAGVGFVTGLLGVGGGFVTVPALMWLLGLELPAAVATSLAILVINSLAGLAAHLGQTSLDMSVTGTFAGAALAASLAAGRLARRVPQRVVRRGFAVLVLVVAAFVAVQTAINPGVLG</sequence>
<dbReference type="Pfam" id="PF01925">
    <property type="entry name" value="TauE"/>
    <property type="match status" value="1"/>
</dbReference>
<comment type="subcellular location">
    <subcellularLocation>
        <location evidence="6">Cell membrane</location>
        <topology evidence="6">Multi-pass membrane protein</topology>
    </subcellularLocation>
    <subcellularLocation>
        <location evidence="1">Membrane</location>
        <topology evidence="1">Multi-pass membrane protein</topology>
    </subcellularLocation>
</comment>